<gene>
    <name evidence="2" type="ORF">DB88DRAFT_496294</name>
</gene>
<proteinExistence type="predicted"/>
<evidence type="ECO:0000313" key="2">
    <source>
        <dbReference type="EMBL" id="KAK1922792.1"/>
    </source>
</evidence>
<dbReference type="Proteomes" id="UP001182556">
    <property type="component" value="Unassembled WGS sequence"/>
</dbReference>
<dbReference type="AlphaFoldDB" id="A0AAD9CWF3"/>
<dbReference type="GO" id="GO:0016740">
    <property type="term" value="F:transferase activity"/>
    <property type="evidence" value="ECO:0007669"/>
    <property type="project" value="UniProtKB-KW"/>
</dbReference>
<accession>A0AAD9CWF3</accession>
<keyword evidence="2" id="KW-0808">Transferase</keyword>
<protein>
    <submittedName>
        <fullName evidence="2">Glycosyl transferase family 90-domain-containing protein</fullName>
    </submittedName>
</protein>
<dbReference type="SMART" id="SM00672">
    <property type="entry name" value="CAP10"/>
    <property type="match status" value="1"/>
</dbReference>
<organism evidence="2 3">
    <name type="scientific">Papiliotrema laurentii</name>
    <name type="common">Cryptococcus laurentii</name>
    <dbReference type="NCBI Taxonomy" id="5418"/>
    <lineage>
        <taxon>Eukaryota</taxon>
        <taxon>Fungi</taxon>
        <taxon>Dikarya</taxon>
        <taxon>Basidiomycota</taxon>
        <taxon>Agaricomycotina</taxon>
        <taxon>Tremellomycetes</taxon>
        <taxon>Tremellales</taxon>
        <taxon>Rhynchogastremaceae</taxon>
        <taxon>Papiliotrema</taxon>
    </lineage>
</organism>
<comment type="caution">
    <text evidence="2">The sequence shown here is derived from an EMBL/GenBank/DDBJ whole genome shotgun (WGS) entry which is preliminary data.</text>
</comment>
<feature type="domain" description="Glycosyl transferase CAP10" evidence="1">
    <location>
        <begin position="139"/>
        <end position="397"/>
    </location>
</feature>
<dbReference type="InterPro" id="IPR006598">
    <property type="entry name" value="CAP10"/>
</dbReference>
<dbReference type="PANTHER" id="PTHR12203">
    <property type="entry name" value="KDEL LYS-ASP-GLU-LEU CONTAINING - RELATED"/>
    <property type="match status" value="1"/>
</dbReference>
<keyword evidence="3" id="KW-1185">Reference proteome</keyword>
<reference evidence="2" key="1">
    <citation type="submission" date="2023-02" db="EMBL/GenBank/DDBJ databases">
        <title>Identification and recombinant expression of a fungal hydrolase from Papiliotrema laurentii that hydrolyzes apple cutin and clears colloidal polyester polyurethane.</title>
        <authorList>
            <consortium name="DOE Joint Genome Institute"/>
            <person name="Roman V.A."/>
            <person name="Bojanowski C."/>
            <person name="Crable B.R."/>
            <person name="Wagner D.N."/>
            <person name="Hung C.S."/>
            <person name="Nadeau L.J."/>
            <person name="Schratz L."/>
            <person name="Haridas S."/>
            <person name="Pangilinan J."/>
            <person name="Lipzen A."/>
            <person name="Na H."/>
            <person name="Yan M."/>
            <person name="Ng V."/>
            <person name="Grigoriev I.V."/>
            <person name="Spatafora J.W."/>
            <person name="Barlow D."/>
            <person name="Biffinger J."/>
            <person name="Kelley-Loughnane N."/>
            <person name="Varaljay V.A."/>
            <person name="Crookes-Goodson W.J."/>
        </authorList>
    </citation>
    <scope>NUCLEOTIDE SEQUENCE</scope>
    <source>
        <strain evidence="2">5307AH</strain>
    </source>
</reference>
<evidence type="ECO:0000313" key="3">
    <source>
        <dbReference type="Proteomes" id="UP001182556"/>
    </source>
</evidence>
<evidence type="ECO:0000259" key="1">
    <source>
        <dbReference type="SMART" id="SM00672"/>
    </source>
</evidence>
<sequence>MKTRALFALAVVLITLVLSIGHLYRTDSLGTLMPLSRLSYTINQYRPPDISDAENLHLSAEQCIDRYPDLYYEADRAREYFKGGISEEMVDAAEKDEANARVAIIDNKLYVKFFQGGYHSRPQAAIASLYRTLLTSPEPLPDVDFVIQTSDAGGGPYPHFVLDRKADQPHFWLIPDFGFFSWPEPGVGAYTEVRDKAREYEERLGLSMNGSTVVSSSWDAKTDKLMWRGVPMVEVRNELVRASENQPWSDVKVIDWGKVNDENEKDNGGDLKTPEEHCQYQFLAHTEGWAYSGRLKYLLQCRSVVVTHDLEYIQHFHHLLISDPQNPKQNIIEVKRPLEDHLPGVMEQLTDPANAEWMQRVADNSWNDLREGYISPAANECYFRYALRAYASVQTFRPKIGNGVPYESFLLTGTTHWLPH</sequence>
<dbReference type="InterPro" id="IPR051091">
    <property type="entry name" value="O-Glucosyltr/Glycosyltrsf_90"/>
</dbReference>
<dbReference type="Pfam" id="PF05686">
    <property type="entry name" value="Glyco_transf_90"/>
    <property type="match status" value="1"/>
</dbReference>
<dbReference type="PANTHER" id="PTHR12203:SF107">
    <property type="entry name" value="GLYCOSYL TRANSFERASE CAP10 DOMAIN-CONTAINING PROTEIN"/>
    <property type="match status" value="1"/>
</dbReference>
<dbReference type="EMBL" id="JAODAN010000008">
    <property type="protein sequence ID" value="KAK1922792.1"/>
    <property type="molecule type" value="Genomic_DNA"/>
</dbReference>
<name>A0AAD9CWF3_PAPLA</name>